<dbReference type="GO" id="GO:0022857">
    <property type="term" value="F:transmembrane transporter activity"/>
    <property type="evidence" value="ECO:0007669"/>
    <property type="project" value="TreeGrafter"/>
</dbReference>
<evidence type="ECO:0000256" key="1">
    <source>
        <dbReference type="PROSITE-ProRule" id="PRU01193"/>
    </source>
</evidence>
<evidence type="ECO:0000256" key="3">
    <source>
        <dbReference type="SAM" id="Phobius"/>
    </source>
</evidence>
<reference evidence="6" key="1">
    <citation type="submission" date="2021-06" db="EMBL/GenBank/DDBJ databases">
        <authorList>
            <person name="Hodson N. C."/>
            <person name="Mongue J. A."/>
            <person name="Jaron S. K."/>
        </authorList>
    </citation>
    <scope>NUCLEOTIDE SEQUENCE</scope>
</reference>
<feature type="transmembrane region" description="Helical" evidence="3">
    <location>
        <begin position="310"/>
        <end position="328"/>
    </location>
</feature>
<keyword evidence="1 3" id="KW-0812">Transmembrane</keyword>
<dbReference type="GO" id="GO:0005886">
    <property type="term" value="C:plasma membrane"/>
    <property type="evidence" value="ECO:0007669"/>
    <property type="project" value="TreeGrafter"/>
</dbReference>
<organism evidence="6 7">
    <name type="scientific">Allacma fusca</name>
    <dbReference type="NCBI Taxonomy" id="39272"/>
    <lineage>
        <taxon>Eukaryota</taxon>
        <taxon>Metazoa</taxon>
        <taxon>Ecdysozoa</taxon>
        <taxon>Arthropoda</taxon>
        <taxon>Hexapoda</taxon>
        <taxon>Collembola</taxon>
        <taxon>Symphypleona</taxon>
        <taxon>Sminthuridae</taxon>
        <taxon>Allacma</taxon>
    </lineage>
</organism>
<dbReference type="EMBL" id="CAJVCH010339120">
    <property type="protein sequence ID" value="CAG7815212.1"/>
    <property type="molecule type" value="Genomic_DNA"/>
</dbReference>
<feature type="signal peptide" evidence="4">
    <location>
        <begin position="1"/>
        <end position="25"/>
    </location>
</feature>
<dbReference type="AlphaFoldDB" id="A0A8J2KEZ6"/>
<feature type="transmembrane region" description="Helical" evidence="3">
    <location>
        <begin position="284"/>
        <end position="304"/>
    </location>
</feature>
<evidence type="ECO:0000259" key="5">
    <source>
        <dbReference type="PROSITE" id="PS51846"/>
    </source>
</evidence>
<sequence length="449" mass="49646">MARKDHVNGTLRLLWILIPTITVLGSSFRNPTLEALSVNSSSRSIRSPISSPLPSTTAAAAEDTSSPTTESHVKRHGHSVRQRSPDFEKKVYGISVQNYNENKPAVVEGQGRHKILENSHVIIRIFGNFASVRSDETLLLSFTRISDISAGSCNDQHSTNEHPVKMLDKEHTVGEVRMTLPSKADLPVGYICLRVSKPSQNSSPSEFQGSQDWVSIELEASLLPLWLQILCIMFLLLLSGLFSGLNLGLMSLNKTDLKIIINTGTVEEKKFASKIAPVRNHGNFLLCCLLFSNVLVNTTMTILIDNITTGFIAVVSSTMAIVCFGEIVPQAICSRHGLQAGAKTIYITKFFMLITFPLAYPMSKILDKILGEEIGSVYTRERLKELLKVTKDHHGLENEEVGIISGALDMKTKTVRDVMTKLDCVFMLPSDAVLNFDTMAEIEYHVVRT</sequence>
<evidence type="ECO:0000256" key="4">
    <source>
        <dbReference type="SAM" id="SignalP"/>
    </source>
</evidence>
<protein>
    <recommendedName>
        <fullName evidence="5">CNNM transmembrane domain-containing protein</fullName>
    </recommendedName>
</protein>
<keyword evidence="7" id="KW-1185">Reference proteome</keyword>
<dbReference type="PANTHER" id="PTHR12064">
    <property type="entry name" value="METAL TRANSPORTER CNNM"/>
    <property type="match status" value="1"/>
</dbReference>
<feature type="transmembrane region" description="Helical" evidence="3">
    <location>
        <begin position="225"/>
        <end position="249"/>
    </location>
</feature>
<dbReference type="InterPro" id="IPR045095">
    <property type="entry name" value="ACDP"/>
</dbReference>
<feature type="chain" id="PRO_5035185316" description="CNNM transmembrane domain-containing protein" evidence="4">
    <location>
        <begin position="26"/>
        <end position="449"/>
    </location>
</feature>
<gene>
    <name evidence="6" type="ORF">AFUS01_LOCUS25910</name>
</gene>
<feature type="domain" description="CNNM transmembrane" evidence="5">
    <location>
        <begin position="221"/>
        <end position="401"/>
    </location>
</feature>
<keyword evidence="4" id="KW-0732">Signal</keyword>
<name>A0A8J2KEZ6_9HEXA</name>
<evidence type="ECO:0000256" key="2">
    <source>
        <dbReference type="SAM" id="MobiDB-lite"/>
    </source>
</evidence>
<feature type="region of interest" description="Disordered" evidence="2">
    <location>
        <begin position="39"/>
        <end position="84"/>
    </location>
</feature>
<feature type="compositionally biased region" description="Low complexity" evidence="2">
    <location>
        <begin position="39"/>
        <end position="70"/>
    </location>
</feature>
<dbReference type="OrthoDB" id="5353557at2759"/>
<evidence type="ECO:0000313" key="6">
    <source>
        <dbReference type="EMBL" id="CAG7815212.1"/>
    </source>
</evidence>
<dbReference type="Pfam" id="PF01595">
    <property type="entry name" value="CNNM"/>
    <property type="match status" value="1"/>
</dbReference>
<proteinExistence type="predicted"/>
<keyword evidence="1 3" id="KW-0472">Membrane</keyword>
<dbReference type="PROSITE" id="PS51846">
    <property type="entry name" value="CNNM"/>
    <property type="match status" value="1"/>
</dbReference>
<evidence type="ECO:0000313" key="7">
    <source>
        <dbReference type="Proteomes" id="UP000708208"/>
    </source>
</evidence>
<feature type="transmembrane region" description="Helical" evidence="3">
    <location>
        <begin position="340"/>
        <end position="360"/>
    </location>
</feature>
<keyword evidence="1 3" id="KW-1133">Transmembrane helix</keyword>
<comment type="caution">
    <text evidence="6">The sequence shown here is derived from an EMBL/GenBank/DDBJ whole genome shotgun (WGS) entry which is preliminary data.</text>
</comment>
<dbReference type="GO" id="GO:0010960">
    <property type="term" value="P:magnesium ion homeostasis"/>
    <property type="evidence" value="ECO:0007669"/>
    <property type="project" value="InterPro"/>
</dbReference>
<accession>A0A8J2KEZ6</accession>
<dbReference type="InterPro" id="IPR002550">
    <property type="entry name" value="CNNM"/>
</dbReference>
<dbReference type="PANTHER" id="PTHR12064:SF94">
    <property type="entry name" value="UNEXTENDED PROTEIN"/>
    <property type="match status" value="1"/>
</dbReference>
<dbReference type="Proteomes" id="UP000708208">
    <property type="component" value="Unassembled WGS sequence"/>
</dbReference>